<feature type="compositionally biased region" description="Acidic residues" evidence="1">
    <location>
        <begin position="456"/>
        <end position="471"/>
    </location>
</feature>
<comment type="caution">
    <text evidence="3">The sequence shown here is derived from an EMBL/GenBank/DDBJ whole genome shotgun (WGS) entry which is preliminary data.</text>
</comment>
<dbReference type="Pfam" id="PF20233">
    <property type="entry name" value="DUF6590"/>
    <property type="match status" value="1"/>
</dbReference>
<feature type="domain" description="DUF6590" evidence="2">
    <location>
        <begin position="206"/>
        <end position="351"/>
    </location>
</feature>
<organism evidence="3 4">
    <name type="scientific">Oleoguttula mirabilis</name>
    <dbReference type="NCBI Taxonomy" id="1507867"/>
    <lineage>
        <taxon>Eukaryota</taxon>
        <taxon>Fungi</taxon>
        <taxon>Dikarya</taxon>
        <taxon>Ascomycota</taxon>
        <taxon>Pezizomycotina</taxon>
        <taxon>Dothideomycetes</taxon>
        <taxon>Dothideomycetidae</taxon>
        <taxon>Mycosphaerellales</taxon>
        <taxon>Teratosphaeriaceae</taxon>
        <taxon>Oleoguttula</taxon>
    </lineage>
</organism>
<dbReference type="InterPro" id="IPR046497">
    <property type="entry name" value="DUF6590"/>
</dbReference>
<feature type="compositionally biased region" description="Low complexity" evidence="1">
    <location>
        <begin position="383"/>
        <end position="396"/>
    </location>
</feature>
<protein>
    <recommendedName>
        <fullName evidence="2">DUF6590 domain-containing protein</fullName>
    </recommendedName>
</protein>
<feature type="region of interest" description="Disordered" evidence="1">
    <location>
        <begin position="71"/>
        <end position="110"/>
    </location>
</feature>
<evidence type="ECO:0000259" key="2">
    <source>
        <dbReference type="Pfam" id="PF20233"/>
    </source>
</evidence>
<dbReference type="PANTHER" id="PTHR35391:SF5">
    <property type="entry name" value="DUF6590 DOMAIN-CONTAINING PROTEIN"/>
    <property type="match status" value="1"/>
</dbReference>
<feature type="compositionally biased region" description="Polar residues" evidence="1">
    <location>
        <begin position="75"/>
        <end position="85"/>
    </location>
</feature>
<accession>A0AAV9JI65</accession>
<name>A0AAV9JI65_9PEZI</name>
<sequence>MVPNFQPNTLYQDSRTRERYKIVIHNGYYWQMFEGGRNVNRGPVNRPQASAGGQAIAPIVPVPQALNSYDPRTPHPTNWQAQAQHPTIAGSPGSSDSYTVSAPHEDADATPRAKNAFPQSLEQNFARLGLGPGPLTSHSTQYGHYENHQYGKDQYGTAFATADGPRETITDPTLRNEHIFASKILLATSGTQEPLDPSFKQRPKPREFFKIGKVFLVLWSQPSGVTDTNASEVTTGRYRQLVHSKIRRFVVVREGSNFCSAVQIATYGSNGVSKRGVKKSDHAIVYTGKTAPNQIPAEEPSRGEEGMRPGAIRIDTFDPADKLDPMSRINFGKVYTIEHYLKVKGLGMVVSTNELTWQFRDVWNSQAPQGPSPQNYVPAVGLGSSTAPTQSGAASASQSSCAYPAGVFARPSLLTQGLSEQQQIASRQQTALQQRQVLLQRQRQVQARQQSQQSSSEEDESESGSDNDGED</sequence>
<evidence type="ECO:0000313" key="4">
    <source>
        <dbReference type="Proteomes" id="UP001324427"/>
    </source>
</evidence>
<dbReference type="Proteomes" id="UP001324427">
    <property type="component" value="Unassembled WGS sequence"/>
</dbReference>
<gene>
    <name evidence="3" type="ORF">LTR36_003904</name>
</gene>
<dbReference type="EMBL" id="JAVFHQ010000023">
    <property type="protein sequence ID" value="KAK4544655.1"/>
    <property type="molecule type" value="Genomic_DNA"/>
</dbReference>
<evidence type="ECO:0000313" key="3">
    <source>
        <dbReference type="EMBL" id="KAK4544655.1"/>
    </source>
</evidence>
<feature type="compositionally biased region" description="Low complexity" evidence="1">
    <location>
        <begin position="438"/>
        <end position="455"/>
    </location>
</feature>
<dbReference type="PANTHER" id="PTHR35391">
    <property type="entry name" value="C2H2-TYPE DOMAIN-CONTAINING PROTEIN-RELATED"/>
    <property type="match status" value="1"/>
</dbReference>
<feature type="region of interest" description="Disordered" evidence="1">
    <location>
        <begin position="368"/>
        <end position="396"/>
    </location>
</feature>
<reference evidence="3 4" key="1">
    <citation type="submission" date="2021-11" db="EMBL/GenBank/DDBJ databases">
        <title>Black yeast isolated from Biological Soil Crust.</title>
        <authorList>
            <person name="Kurbessoian T."/>
        </authorList>
    </citation>
    <scope>NUCLEOTIDE SEQUENCE [LARGE SCALE GENOMIC DNA]</scope>
    <source>
        <strain evidence="3 4">CCFEE 5522</strain>
    </source>
</reference>
<proteinExistence type="predicted"/>
<feature type="region of interest" description="Disordered" evidence="1">
    <location>
        <begin position="438"/>
        <end position="471"/>
    </location>
</feature>
<evidence type="ECO:0000256" key="1">
    <source>
        <dbReference type="SAM" id="MobiDB-lite"/>
    </source>
</evidence>
<keyword evidence="4" id="KW-1185">Reference proteome</keyword>
<dbReference type="AlphaFoldDB" id="A0AAV9JI65"/>